<evidence type="ECO:0000313" key="9">
    <source>
        <dbReference type="Proteomes" id="UP000711178"/>
    </source>
</evidence>
<dbReference type="Pfam" id="PF25876">
    <property type="entry name" value="HH_MFP_RND"/>
    <property type="match status" value="1"/>
</dbReference>
<dbReference type="Pfam" id="PF25989">
    <property type="entry name" value="YknX_C"/>
    <property type="match status" value="1"/>
</dbReference>
<feature type="domain" description="CusB-like beta-barrel" evidence="6">
    <location>
        <begin position="206"/>
        <end position="276"/>
    </location>
</feature>
<dbReference type="InterPro" id="IPR058625">
    <property type="entry name" value="MdtA-like_BSH"/>
</dbReference>
<dbReference type="PANTHER" id="PTHR30469:SF15">
    <property type="entry name" value="HLYD FAMILY OF SECRETION PROTEINS"/>
    <property type="match status" value="1"/>
</dbReference>
<evidence type="ECO:0000256" key="1">
    <source>
        <dbReference type="ARBA" id="ARBA00009477"/>
    </source>
</evidence>
<reference evidence="8 9" key="1">
    <citation type="submission" date="2021-05" db="EMBL/GenBank/DDBJ databases">
        <title>Draft Whole Genome Sequencing Of Biosensor Chromobacterium violaceum Strain CV026 Reveals A Regulatory RNA In Chromobacterium violaceum Phenotype Regulatory Network.</title>
        <authorList>
            <person name="Hong K.W."/>
            <person name="Chan K.G."/>
            <person name="Chang C.-Y."/>
        </authorList>
    </citation>
    <scope>NUCLEOTIDE SEQUENCE [LARGE SCALE GENOMIC DNA]</scope>
    <source>
        <strain evidence="8 9">ATCC 31532</strain>
    </source>
</reference>
<dbReference type="Gene3D" id="2.40.30.170">
    <property type="match status" value="1"/>
</dbReference>
<dbReference type="Proteomes" id="UP000711178">
    <property type="component" value="Unassembled WGS sequence"/>
</dbReference>
<keyword evidence="3" id="KW-0732">Signal</keyword>
<dbReference type="Gene3D" id="1.10.287.470">
    <property type="entry name" value="Helix hairpin bin"/>
    <property type="match status" value="1"/>
</dbReference>
<feature type="domain" description="YknX-like C-terminal permuted SH3-like" evidence="7">
    <location>
        <begin position="283"/>
        <end position="352"/>
    </location>
</feature>
<dbReference type="NCBIfam" id="TIGR01730">
    <property type="entry name" value="RND_mfp"/>
    <property type="match status" value="1"/>
</dbReference>
<feature type="domain" description="Multidrug resistance protein MdtA-like barrel-sandwich hybrid" evidence="5">
    <location>
        <begin position="63"/>
        <end position="194"/>
    </location>
</feature>
<protein>
    <submittedName>
        <fullName evidence="8">Efflux RND transporter periplasmic adaptor subunit</fullName>
    </submittedName>
</protein>
<dbReference type="InterPro" id="IPR058637">
    <property type="entry name" value="YknX-like_C"/>
</dbReference>
<evidence type="ECO:0000313" key="8">
    <source>
        <dbReference type="EMBL" id="MBW8289632.1"/>
    </source>
</evidence>
<comment type="similarity">
    <text evidence="1">Belongs to the membrane fusion protein (MFP) (TC 8.A.1) family.</text>
</comment>
<dbReference type="Pfam" id="PF25917">
    <property type="entry name" value="BSH_RND"/>
    <property type="match status" value="1"/>
</dbReference>
<dbReference type="Gene3D" id="2.40.50.100">
    <property type="match status" value="1"/>
</dbReference>
<dbReference type="Pfam" id="PF25954">
    <property type="entry name" value="Beta-barrel_RND_2"/>
    <property type="match status" value="1"/>
</dbReference>
<keyword evidence="9" id="KW-1185">Reference proteome</keyword>
<accession>A0ABS7FHU5</accession>
<proteinExistence type="inferred from homology"/>
<comment type="caution">
    <text evidence="8">The sequence shown here is derived from an EMBL/GenBank/DDBJ whole genome shotgun (WGS) entry which is preliminary data.</text>
</comment>
<dbReference type="RefSeq" id="WP_043579716.1">
    <property type="nucleotide sequence ID" value="NZ_CP142381.1"/>
</dbReference>
<feature type="domain" description="Multidrug resistance protein MdtA-like alpha-helical hairpin" evidence="4">
    <location>
        <begin position="99"/>
        <end position="167"/>
    </location>
</feature>
<sequence>MKHIVPLGLALAAALGLSACKGQTAAPEDIRPVRYAVAGGHAETGGDSYAGEIRARHETQLAFRVAGKVVAKLVNSGERVKKGQPLARLDPSDYQLDLAGKQAQLAAAESDLAQQQLNLKRYRELLAKQFISQAQVDGQQNGVNAAQAKVNQARAALSASRNQTAYSTLTADADGVVSQMQAEPGLVVAAGQPVAKLSQDGAREVAIQVPENALERLRAAGVFQVSLWKGGAPLQGKLRELAADADPATRTYPARIALSGDSRALQLGMTANVRAPGQAAAGALRLPLTAVLDLQGKHYVWTIDAQSLRVSRKPVSVGAADNDSIAVTDGVRAGDKVVTAGVHLLREGQRVKLLDR</sequence>
<gene>
    <name evidence="8" type="ORF">KIF53_18500</name>
</gene>
<feature type="signal peptide" evidence="3">
    <location>
        <begin position="1"/>
        <end position="25"/>
    </location>
</feature>
<dbReference type="InterPro" id="IPR058624">
    <property type="entry name" value="MdtA-like_HH"/>
</dbReference>
<organism evidence="8 9">
    <name type="scientific">Chromobacterium subtsugae</name>
    <dbReference type="NCBI Taxonomy" id="251747"/>
    <lineage>
        <taxon>Bacteria</taxon>
        <taxon>Pseudomonadati</taxon>
        <taxon>Pseudomonadota</taxon>
        <taxon>Betaproteobacteria</taxon>
        <taxon>Neisseriales</taxon>
        <taxon>Chromobacteriaceae</taxon>
        <taxon>Chromobacterium</taxon>
    </lineage>
</organism>
<name>A0ABS7FHU5_9NEIS</name>
<evidence type="ECO:0000256" key="3">
    <source>
        <dbReference type="SAM" id="SignalP"/>
    </source>
</evidence>
<dbReference type="EMBL" id="JAHDTB010000020">
    <property type="protein sequence ID" value="MBW8289632.1"/>
    <property type="molecule type" value="Genomic_DNA"/>
</dbReference>
<evidence type="ECO:0000259" key="5">
    <source>
        <dbReference type="Pfam" id="PF25917"/>
    </source>
</evidence>
<evidence type="ECO:0000259" key="4">
    <source>
        <dbReference type="Pfam" id="PF25876"/>
    </source>
</evidence>
<evidence type="ECO:0000256" key="2">
    <source>
        <dbReference type="SAM" id="Coils"/>
    </source>
</evidence>
<dbReference type="GeneID" id="89684408"/>
<dbReference type="SUPFAM" id="SSF111369">
    <property type="entry name" value="HlyD-like secretion proteins"/>
    <property type="match status" value="1"/>
</dbReference>
<evidence type="ECO:0000259" key="7">
    <source>
        <dbReference type="Pfam" id="PF25989"/>
    </source>
</evidence>
<evidence type="ECO:0000259" key="6">
    <source>
        <dbReference type="Pfam" id="PF25954"/>
    </source>
</evidence>
<dbReference type="InterPro" id="IPR058792">
    <property type="entry name" value="Beta-barrel_RND_2"/>
</dbReference>
<dbReference type="PANTHER" id="PTHR30469">
    <property type="entry name" value="MULTIDRUG RESISTANCE PROTEIN MDTA"/>
    <property type="match status" value="1"/>
</dbReference>
<dbReference type="PROSITE" id="PS51257">
    <property type="entry name" value="PROKAR_LIPOPROTEIN"/>
    <property type="match status" value="1"/>
</dbReference>
<feature type="coiled-coil region" evidence="2">
    <location>
        <begin position="98"/>
        <end position="163"/>
    </location>
</feature>
<keyword evidence="2" id="KW-0175">Coiled coil</keyword>
<dbReference type="InterPro" id="IPR006143">
    <property type="entry name" value="RND_pump_MFP"/>
</dbReference>
<feature type="chain" id="PRO_5045444496" evidence="3">
    <location>
        <begin position="26"/>
        <end position="356"/>
    </location>
</feature>
<dbReference type="Gene3D" id="2.40.420.20">
    <property type="match status" value="1"/>
</dbReference>